<dbReference type="PANTHER" id="PTHR35525">
    <property type="entry name" value="BLL6575 PROTEIN"/>
    <property type="match status" value="1"/>
</dbReference>
<protein>
    <submittedName>
        <fullName evidence="2">Putative stress-induced transcription regulator</fullName>
    </submittedName>
</protein>
<dbReference type="Gene3D" id="1.10.3300.10">
    <property type="entry name" value="Jann2411-like domain"/>
    <property type="match status" value="1"/>
</dbReference>
<evidence type="ECO:0000313" key="2">
    <source>
        <dbReference type="EMBL" id="RKR75679.1"/>
    </source>
</evidence>
<dbReference type="Pfam" id="PF11706">
    <property type="entry name" value="zf-CGNR"/>
    <property type="match status" value="1"/>
</dbReference>
<dbReference type="Proteomes" id="UP000280008">
    <property type="component" value="Unassembled WGS sequence"/>
</dbReference>
<dbReference type="InterPro" id="IPR021005">
    <property type="entry name" value="Znf_CGNR"/>
</dbReference>
<comment type="caution">
    <text evidence="2">The sequence shown here is derived from an EMBL/GenBank/DDBJ whole genome shotgun (WGS) entry which is preliminary data.</text>
</comment>
<dbReference type="InterPro" id="IPR010852">
    <property type="entry name" value="ABATE"/>
</dbReference>
<dbReference type="InterPro" id="IPR023286">
    <property type="entry name" value="ABATE_dom_sf"/>
</dbReference>
<dbReference type="OrthoDB" id="3531194at2"/>
<dbReference type="AlphaFoldDB" id="A0A495IIT2"/>
<feature type="domain" description="Zinc finger CGNR" evidence="1">
    <location>
        <begin position="147"/>
        <end position="189"/>
    </location>
</feature>
<dbReference type="RefSeq" id="WP_121370447.1">
    <property type="nucleotide sequence ID" value="NZ_RBKS01000001.1"/>
</dbReference>
<sequence length="197" mass="20969">MTESRDVENGGDTPAGVGVLLDFVNTRAIEGNCEEQLVDASSTRQWLSDSVIPFDGSLVTEADVLVARELRSALLAILKEHVGLDERDEAEAATAYLSRAARLYPLAAVISRAGTVLEPIQDGVAGALASVIGAGVQASADPRVWQRVKACKNPKCYKGFYDRTKNTGGAYCSASCASQMSMRAYRSRKAEQAAHSA</sequence>
<keyword evidence="3" id="KW-1185">Reference proteome</keyword>
<dbReference type="Pfam" id="PF07336">
    <property type="entry name" value="ABATE"/>
    <property type="match status" value="1"/>
</dbReference>
<evidence type="ECO:0000313" key="3">
    <source>
        <dbReference type="Proteomes" id="UP000280008"/>
    </source>
</evidence>
<name>A0A495IIT2_9MICO</name>
<dbReference type="PANTHER" id="PTHR35525:SF3">
    <property type="entry name" value="BLL6575 PROTEIN"/>
    <property type="match status" value="1"/>
</dbReference>
<accession>A0A495IIT2</accession>
<dbReference type="SUPFAM" id="SSF160904">
    <property type="entry name" value="Jann2411-like"/>
    <property type="match status" value="1"/>
</dbReference>
<evidence type="ECO:0000259" key="1">
    <source>
        <dbReference type="Pfam" id="PF11706"/>
    </source>
</evidence>
<gene>
    <name evidence="2" type="ORF">C8E83_2827</name>
</gene>
<proteinExistence type="predicted"/>
<organism evidence="2 3">
    <name type="scientific">Frondihabitans australicus</name>
    <dbReference type="NCBI Taxonomy" id="386892"/>
    <lineage>
        <taxon>Bacteria</taxon>
        <taxon>Bacillati</taxon>
        <taxon>Actinomycetota</taxon>
        <taxon>Actinomycetes</taxon>
        <taxon>Micrococcales</taxon>
        <taxon>Microbacteriaceae</taxon>
        <taxon>Frondihabitans</taxon>
    </lineage>
</organism>
<reference evidence="2 3" key="1">
    <citation type="submission" date="2018-10" db="EMBL/GenBank/DDBJ databases">
        <title>Sequencing the genomes of 1000 actinobacteria strains.</title>
        <authorList>
            <person name="Klenk H.-P."/>
        </authorList>
    </citation>
    <scope>NUCLEOTIDE SEQUENCE [LARGE SCALE GENOMIC DNA]</scope>
    <source>
        <strain evidence="2 3">DSM 17894</strain>
    </source>
</reference>
<dbReference type="EMBL" id="RBKS01000001">
    <property type="protein sequence ID" value="RKR75679.1"/>
    <property type="molecule type" value="Genomic_DNA"/>
</dbReference>